<feature type="region of interest" description="Disordered" evidence="2">
    <location>
        <begin position="155"/>
        <end position="201"/>
    </location>
</feature>
<dbReference type="InterPro" id="IPR011992">
    <property type="entry name" value="EF-hand-dom_pair"/>
</dbReference>
<dbReference type="SUPFAM" id="SSF57924">
    <property type="entry name" value="Inhibitor of apoptosis (IAP) repeat"/>
    <property type="match status" value="1"/>
</dbReference>
<dbReference type="Gene3D" id="1.10.1170.10">
    <property type="entry name" value="Inhibitor Of Apoptosis Protein (2mihbC-IAP-1), Chain A"/>
    <property type="match status" value="1"/>
</dbReference>
<feature type="domain" description="EF-hand" evidence="3">
    <location>
        <begin position="224"/>
        <end position="259"/>
    </location>
</feature>
<reference evidence="5" key="3">
    <citation type="submission" date="2016-03" db="UniProtKB">
        <authorList>
            <consortium name="EnsemblProtists"/>
        </authorList>
    </citation>
    <scope>IDENTIFICATION</scope>
</reference>
<feature type="compositionally biased region" description="Low complexity" evidence="2">
    <location>
        <begin position="156"/>
        <end position="165"/>
    </location>
</feature>
<feature type="compositionally biased region" description="Basic and acidic residues" evidence="2">
    <location>
        <begin position="486"/>
        <end position="507"/>
    </location>
</feature>
<dbReference type="PROSITE" id="PS50143">
    <property type="entry name" value="BIR_REPEAT_2"/>
    <property type="match status" value="1"/>
</dbReference>
<feature type="compositionally biased region" description="Basic and acidic residues" evidence="2">
    <location>
        <begin position="910"/>
        <end position="930"/>
    </location>
</feature>
<dbReference type="InterPro" id="IPR018247">
    <property type="entry name" value="EF_Hand_1_Ca_BS"/>
</dbReference>
<dbReference type="PROSITE" id="PS50222">
    <property type="entry name" value="EF_HAND_2"/>
    <property type="match status" value="3"/>
</dbReference>
<dbReference type="PaxDb" id="55529-EKX40504"/>
<feature type="compositionally biased region" description="Basic and acidic residues" evidence="2">
    <location>
        <begin position="752"/>
        <end position="761"/>
    </location>
</feature>
<dbReference type="Gene3D" id="1.10.238.10">
    <property type="entry name" value="EF-hand"/>
    <property type="match status" value="1"/>
</dbReference>
<feature type="region of interest" description="Disordered" evidence="2">
    <location>
        <begin position="536"/>
        <end position="642"/>
    </location>
</feature>
<feature type="region of interest" description="Disordered" evidence="2">
    <location>
        <begin position="897"/>
        <end position="935"/>
    </location>
</feature>
<dbReference type="SMART" id="SM00054">
    <property type="entry name" value="EFh"/>
    <property type="match status" value="3"/>
</dbReference>
<evidence type="ECO:0000313" key="5">
    <source>
        <dbReference type="EnsemblProtists" id="EKX40504"/>
    </source>
</evidence>
<feature type="region of interest" description="Disordered" evidence="2">
    <location>
        <begin position="12"/>
        <end position="53"/>
    </location>
</feature>
<dbReference type="Pfam" id="PF00653">
    <property type="entry name" value="BIR"/>
    <property type="match status" value="1"/>
</dbReference>
<feature type="compositionally biased region" description="Polar residues" evidence="2">
    <location>
        <begin position="183"/>
        <end position="201"/>
    </location>
</feature>
<gene>
    <name evidence="4" type="ORF">GUITHDRAFT_113292</name>
</gene>
<feature type="region of interest" description="Disordered" evidence="2">
    <location>
        <begin position="707"/>
        <end position="785"/>
    </location>
</feature>
<dbReference type="RefSeq" id="XP_005827484.1">
    <property type="nucleotide sequence ID" value="XM_005827427.1"/>
</dbReference>
<dbReference type="HOGENOM" id="CLU_291600_0_0_1"/>
<dbReference type="InterPro" id="IPR001370">
    <property type="entry name" value="BIR_rpt"/>
</dbReference>
<dbReference type="PROSITE" id="PS00018">
    <property type="entry name" value="EF_HAND_1"/>
    <property type="match status" value="1"/>
</dbReference>
<protein>
    <recommendedName>
        <fullName evidence="3">EF-hand domain-containing protein</fullName>
    </recommendedName>
</protein>
<evidence type="ECO:0000313" key="4">
    <source>
        <dbReference type="EMBL" id="EKX40504.1"/>
    </source>
</evidence>
<name>L1IX92_GUITC</name>
<sequence>MSNLVSYATVREQQKNAFTRGPGLGRTDRPSSKAATSPRNQANQAAASKSKKLKSMSVDEIMKKLRHLISIIGKTEWNKHIRSFDADRDGIITFNELMKSMKSPLVHRNFSVSESEMLMFWNAMEKTFETSNGVALKDLNAFVQKDEMEAYEARRGAAGRSPPGGMKVLNQMPMPFESDSTRDPPQTSSTSSNIGNNQENGLSRMSKYKLDTLRIKFRSGASEMKRDDWKALLQDHDRNLDGIIQFREFVASIRDQSTEFLHSLSSWTDRELAEIWRCVDVKGEGVLKIEELLDFFFSQVSSSSPQQEQFLSPLDLPSQEGGGGKPILVAPGTVLSSAQFEGEAAGTLDLGGDASAPVIERREDRAVESKKFIEGIEKETSLLEEELRINRSEISCLKHSEAVLMMCLRSLLTHGEEASPLDQQPTTSREVAAVASHLQQENSRLHNQCVAARRELSILRHLTKKALSSRDLTSEQEEAMKLAGQIRDDESSSTRQERARDAQSVKAEHLLSTNEKLWDIEKHVNQLEEKLRAQQLSSSYLSRPPDLSDRMQERSRRGDEHLSMSQSSPNLLGPRDGREEPRQSEQAEAEPIVLSFTPKEEENFSATVKESERVRDEGGRVNSSEKHNESKDDDTSIMSDKSAVERSLQARIKTFSNWPFVDKLGYPSVEQLAVAGFVYNPTKDARDGTTCVECSYVRELAVPPGLHETSRDRFSEAAESSPVLEQEAQVPQTPRRQANEEEEEGRAASSDPVREKTRREEIGEEEKQEGEREKASRGLALSPGSLALQQSRNLVEALKEDETHLVDTAKHVDAGPRRVSSHSDFHDVRPRAPSALTAEATSGAHDGDEKFVPPKLKHAASVNDFGLRARAKEEDQDAFSPRSATIERSRSLILQMAKEAQEPPRSPRRLSPEGSRRLKRISKEGSRKGFEQPQTSLGIVVGDMQGSMRRHLIVEKLERDSPAWLNGKIKAVSLKLPPCLNRMQVGDKIIAILSAEMKSPIHVREDMDVAHVQQVLDEGPSNSEVELEMKTKFLGMSKTYFVSLIRS</sequence>
<dbReference type="AlphaFoldDB" id="L1IX92"/>
<feature type="domain" description="EF-hand" evidence="3">
    <location>
        <begin position="72"/>
        <end position="107"/>
    </location>
</feature>
<proteinExistence type="predicted"/>
<evidence type="ECO:0000313" key="6">
    <source>
        <dbReference type="Proteomes" id="UP000011087"/>
    </source>
</evidence>
<feature type="compositionally biased region" description="Basic and acidic residues" evidence="2">
    <location>
        <begin position="546"/>
        <end position="562"/>
    </location>
</feature>
<dbReference type="EnsemblProtists" id="EKX40504">
    <property type="protein sequence ID" value="EKX40504"/>
    <property type="gene ID" value="GUITHDRAFT_113292"/>
</dbReference>
<feature type="compositionally biased region" description="Basic and acidic residues" evidence="2">
    <location>
        <begin position="609"/>
        <end position="634"/>
    </location>
</feature>
<dbReference type="OrthoDB" id="2196114at2759"/>
<accession>L1IX92</accession>
<reference evidence="4 6" key="1">
    <citation type="journal article" date="2012" name="Nature">
        <title>Algal genomes reveal evolutionary mosaicism and the fate of nucleomorphs.</title>
        <authorList>
            <consortium name="DOE Joint Genome Institute"/>
            <person name="Curtis B.A."/>
            <person name="Tanifuji G."/>
            <person name="Burki F."/>
            <person name="Gruber A."/>
            <person name="Irimia M."/>
            <person name="Maruyama S."/>
            <person name="Arias M.C."/>
            <person name="Ball S.G."/>
            <person name="Gile G.H."/>
            <person name="Hirakawa Y."/>
            <person name="Hopkins J.F."/>
            <person name="Kuo A."/>
            <person name="Rensing S.A."/>
            <person name="Schmutz J."/>
            <person name="Symeonidi A."/>
            <person name="Elias M."/>
            <person name="Eveleigh R.J."/>
            <person name="Herman E.K."/>
            <person name="Klute M.J."/>
            <person name="Nakayama T."/>
            <person name="Obornik M."/>
            <person name="Reyes-Prieto A."/>
            <person name="Armbrust E.V."/>
            <person name="Aves S.J."/>
            <person name="Beiko R.G."/>
            <person name="Coutinho P."/>
            <person name="Dacks J.B."/>
            <person name="Durnford D.G."/>
            <person name="Fast N.M."/>
            <person name="Green B.R."/>
            <person name="Grisdale C.J."/>
            <person name="Hempel F."/>
            <person name="Henrissat B."/>
            <person name="Hoppner M.P."/>
            <person name="Ishida K."/>
            <person name="Kim E."/>
            <person name="Koreny L."/>
            <person name="Kroth P.G."/>
            <person name="Liu Y."/>
            <person name="Malik S.B."/>
            <person name="Maier U.G."/>
            <person name="McRose D."/>
            <person name="Mock T."/>
            <person name="Neilson J.A."/>
            <person name="Onodera N.T."/>
            <person name="Poole A.M."/>
            <person name="Pritham E.J."/>
            <person name="Richards T.A."/>
            <person name="Rocap G."/>
            <person name="Roy S.W."/>
            <person name="Sarai C."/>
            <person name="Schaack S."/>
            <person name="Shirato S."/>
            <person name="Slamovits C.H."/>
            <person name="Spencer D.F."/>
            <person name="Suzuki S."/>
            <person name="Worden A.Z."/>
            <person name="Zauner S."/>
            <person name="Barry K."/>
            <person name="Bell C."/>
            <person name="Bharti A.K."/>
            <person name="Crow J.A."/>
            <person name="Grimwood J."/>
            <person name="Kramer R."/>
            <person name="Lindquist E."/>
            <person name="Lucas S."/>
            <person name="Salamov A."/>
            <person name="McFadden G.I."/>
            <person name="Lane C.E."/>
            <person name="Keeling P.J."/>
            <person name="Gray M.W."/>
            <person name="Grigoriev I.V."/>
            <person name="Archibald J.M."/>
        </authorList>
    </citation>
    <scope>NUCLEOTIDE SEQUENCE</scope>
    <source>
        <strain evidence="4 6">CCMP2712</strain>
    </source>
</reference>
<dbReference type="EMBL" id="JH993030">
    <property type="protein sequence ID" value="EKX40504.1"/>
    <property type="molecule type" value="Genomic_DNA"/>
</dbReference>
<dbReference type="SUPFAM" id="SSF47473">
    <property type="entry name" value="EF-hand"/>
    <property type="match status" value="1"/>
</dbReference>
<reference evidence="6" key="2">
    <citation type="submission" date="2012-11" db="EMBL/GenBank/DDBJ databases">
        <authorList>
            <person name="Kuo A."/>
            <person name="Curtis B.A."/>
            <person name="Tanifuji G."/>
            <person name="Burki F."/>
            <person name="Gruber A."/>
            <person name="Irimia M."/>
            <person name="Maruyama S."/>
            <person name="Arias M.C."/>
            <person name="Ball S.G."/>
            <person name="Gile G.H."/>
            <person name="Hirakawa Y."/>
            <person name="Hopkins J.F."/>
            <person name="Rensing S.A."/>
            <person name="Schmutz J."/>
            <person name="Symeonidi A."/>
            <person name="Elias M."/>
            <person name="Eveleigh R.J."/>
            <person name="Herman E.K."/>
            <person name="Klute M.J."/>
            <person name="Nakayama T."/>
            <person name="Obornik M."/>
            <person name="Reyes-Prieto A."/>
            <person name="Armbrust E.V."/>
            <person name="Aves S.J."/>
            <person name="Beiko R.G."/>
            <person name="Coutinho P."/>
            <person name="Dacks J.B."/>
            <person name="Durnford D.G."/>
            <person name="Fast N.M."/>
            <person name="Green B.R."/>
            <person name="Grisdale C."/>
            <person name="Hempe F."/>
            <person name="Henrissat B."/>
            <person name="Hoppner M.P."/>
            <person name="Ishida K.-I."/>
            <person name="Kim E."/>
            <person name="Koreny L."/>
            <person name="Kroth P.G."/>
            <person name="Liu Y."/>
            <person name="Malik S.-B."/>
            <person name="Maier U.G."/>
            <person name="McRose D."/>
            <person name="Mock T."/>
            <person name="Neilson J.A."/>
            <person name="Onodera N.T."/>
            <person name="Poole A.M."/>
            <person name="Pritham E.J."/>
            <person name="Richards T.A."/>
            <person name="Rocap G."/>
            <person name="Roy S.W."/>
            <person name="Sarai C."/>
            <person name="Schaack S."/>
            <person name="Shirato S."/>
            <person name="Slamovits C.H."/>
            <person name="Spencer D.F."/>
            <person name="Suzuki S."/>
            <person name="Worden A.Z."/>
            <person name="Zauner S."/>
            <person name="Barry K."/>
            <person name="Bell C."/>
            <person name="Bharti A.K."/>
            <person name="Crow J.A."/>
            <person name="Grimwood J."/>
            <person name="Kramer R."/>
            <person name="Lindquist E."/>
            <person name="Lucas S."/>
            <person name="Salamov A."/>
            <person name="McFadden G.I."/>
            <person name="Lane C.E."/>
            <person name="Keeling P.J."/>
            <person name="Gray M.W."/>
            <person name="Grigoriev I.V."/>
            <person name="Archibald J.M."/>
        </authorList>
    </citation>
    <scope>NUCLEOTIDE SEQUENCE</scope>
    <source>
        <strain evidence="6">CCMP2712</strain>
    </source>
</reference>
<feature type="region of interest" description="Disordered" evidence="2">
    <location>
        <begin position="469"/>
        <end position="507"/>
    </location>
</feature>
<dbReference type="KEGG" id="gtt:GUITHDRAFT_113292"/>
<dbReference type="Proteomes" id="UP000011087">
    <property type="component" value="Unassembled WGS sequence"/>
</dbReference>
<dbReference type="GeneID" id="17297195"/>
<evidence type="ECO:0000259" key="3">
    <source>
        <dbReference type="PROSITE" id="PS50222"/>
    </source>
</evidence>
<organism evidence="4">
    <name type="scientific">Guillardia theta (strain CCMP2712)</name>
    <name type="common">Cryptophyte</name>
    <dbReference type="NCBI Taxonomy" id="905079"/>
    <lineage>
        <taxon>Eukaryota</taxon>
        <taxon>Cryptophyceae</taxon>
        <taxon>Pyrenomonadales</taxon>
        <taxon>Geminigeraceae</taxon>
        <taxon>Guillardia</taxon>
    </lineage>
</organism>
<keyword evidence="1" id="KW-0106">Calcium</keyword>
<keyword evidence="6" id="KW-1185">Reference proteome</keyword>
<evidence type="ECO:0000256" key="2">
    <source>
        <dbReference type="SAM" id="MobiDB-lite"/>
    </source>
</evidence>
<dbReference type="GO" id="GO:0005509">
    <property type="term" value="F:calcium ion binding"/>
    <property type="evidence" value="ECO:0007669"/>
    <property type="project" value="InterPro"/>
</dbReference>
<dbReference type="InterPro" id="IPR002048">
    <property type="entry name" value="EF_hand_dom"/>
</dbReference>
<dbReference type="SMART" id="SM00238">
    <property type="entry name" value="BIR"/>
    <property type="match status" value="1"/>
</dbReference>
<feature type="domain" description="EF-hand" evidence="3">
    <location>
        <begin position="267"/>
        <end position="302"/>
    </location>
</feature>
<feature type="compositionally biased region" description="Basic and acidic residues" evidence="2">
    <location>
        <begin position="575"/>
        <end position="585"/>
    </location>
</feature>
<evidence type="ECO:0000256" key="1">
    <source>
        <dbReference type="ARBA" id="ARBA00022837"/>
    </source>
</evidence>